<evidence type="ECO:0000256" key="4">
    <source>
        <dbReference type="SAM" id="SignalP"/>
    </source>
</evidence>
<feature type="compositionally biased region" description="Basic and acidic residues" evidence="3">
    <location>
        <begin position="389"/>
        <end position="399"/>
    </location>
</feature>
<feature type="domain" description="Fibronectin type-III" evidence="5">
    <location>
        <begin position="826"/>
        <end position="914"/>
    </location>
</feature>
<organism evidence="6 7">
    <name type="scientific">Gracilibacillus xinjiangensis</name>
    <dbReference type="NCBI Taxonomy" id="1193282"/>
    <lineage>
        <taxon>Bacteria</taxon>
        <taxon>Bacillati</taxon>
        <taxon>Bacillota</taxon>
        <taxon>Bacilli</taxon>
        <taxon>Bacillales</taxon>
        <taxon>Bacillaceae</taxon>
        <taxon>Gracilibacillus</taxon>
    </lineage>
</organism>
<dbReference type="SUPFAM" id="SSF51126">
    <property type="entry name" value="Pectin lyase-like"/>
    <property type="match status" value="1"/>
</dbReference>
<dbReference type="Proteomes" id="UP001595882">
    <property type="component" value="Unassembled WGS sequence"/>
</dbReference>
<feature type="domain" description="Fibronectin type-III" evidence="5">
    <location>
        <begin position="637"/>
        <end position="728"/>
    </location>
</feature>
<feature type="domain" description="Fibronectin type-III" evidence="5">
    <location>
        <begin position="733"/>
        <end position="820"/>
    </location>
</feature>
<evidence type="ECO:0000313" key="7">
    <source>
        <dbReference type="Proteomes" id="UP001595882"/>
    </source>
</evidence>
<feature type="domain" description="Fibronectin type-III" evidence="5">
    <location>
        <begin position="916"/>
        <end position="1005"/>
    </location>
</feature>
<dbReference type="InterPro" id="IPR052063">
    <property type="entry name" value="Polysaccharide_Lyase_1"/>
</dbReference>
<dbReference type="PANTHER" id="PTHR42970">
    <property type="entry name" value="PECTATE LYASE C-RELATED"/>
    <property type="match status" value="1"/>
</dbReference>
<gene>
    <name evidence="6" type="ORF">ACFOY7_18000</name>
</gene>
<dbReference type="Gene3D" id="2.60.40.10">
    <property type="entry name" value="Immunoglobulins"/>
    <property type="match status" value="4"/>
</dbReference>
<dbReference type="InterPro" id="IPR003961">
    <property type="entry name" value="FN3_dom"/>
</dbReference>
<dbReference type="Gene3D" id="2.160.20.10">
    <property type="entry name" value="Single-stranded right-handed beta-helix, Pectin lyase-like"/>
    <property type="match status" value="1"/>
</dbReference>
<evidence type="ECO:0000256" key="1">
    <source>
        <dbReference type="ARBA" id="ARBA00022723"/>
    </source>
</evidence>
<dbReference type="InterPro" id="IPR011050">
    <property type="entry name" value="Pectin_lyase_fold/virulence"/>
</dbReference>
<accession>A0ABV8X3B2</accession>
<reference evidence="7" key="1">
    <citation type="journal article" date="2019" name="Int. J. Syst. Evol. Microbiol.">
        <title>The Global Catalogue of Microorganisms (GCM) 10K type strain sequencing project: providing services to taxonomists for standard genome sequencing and annotation.</title>
        <authorList>
            <consortium name="The Broad Institute Genomics Platform"/>
            <consortium name="The Broad Institute Genome Sequencing Center for Infectious Disease"/>
            <person name="Wu L."/>
            <person name="Ma J."/>
        </authorList>
    </citation>
    <scope>NUCLEOTIDE SEQUENCE [LARGE SCALE GENOMIC DNA]</scope>
    <source>
        <strain evidence="7">CCUG 37865</strain>
    </source>
</reference>
<dbReference type="CDD" id="cd00063">
    <property type="entry name" value="FN3"/>
    <property type="match status" value="4"/>
</dbReference>
<sequence>MKRLFLMVFCLIVCFSIWPAYSPASLAAEEPELLAFPGAEGFGAYSTGGRGGEVYHVTSYDLTGPGTFHDALTTAGDTPRTIVFEISGEITIPQIIVRNKSNITIAGQTAPGDGVTIRGNNIRFIDSHDIIIRHMRFRLGKNDFQDDALYFEDSQNVIIDHSSFSWGTDENLSILSKNYENPKSKNITVQWSIISEGLLTHSMGGLIEMNTITMHHNLYAHNNDRNPKTKGQIDFVNNVIYNWGGYPYVAGGESGTKGYGNVVGNYFIAGVNSANPDYAVVRGNENYSLYLQNNRIDSNKNGMLDGTDTGTGMMEKERPSVIVDKRFEYPLTNIEEPEEAYKNVLGYAGSSLVRDSVDQRVIYDVRNQTGAIIGNEADVGGYPVLEKGTAPKDTDRDGMPDEWELANGLHPENPEDRNGDNNGNGYTNLEEYLNELAAPTFPENYPMEPPVWNEAPFVPPVDPEPEPEQDPKPKPVMDGEIVKNVVINDNSSNGTENATKWSVERRMEVGDLVAGDRVSGSSIYRFTSIPNELQGVEWIRSAVNSRSATNDDLVSFYLAADAYVYVAHDSRISPKPEWLASAYENTGQTIQDDQPVTYELYRKYYPAGSRVVMGPNNNNKRMNYFVLVQQADKQQSPADRPSELEAEEGAEEVSLNWPSVDRATGYLIYRSSSKDSNFRVIASTETNKFTDSTVELGVTYQYRISAINSGGESALSDSVEVFFYDPDESAPSAPNDVTITETKSITVELDWTPVKGAISYSIYRSTEPNGNFAKVANTISTAYTDKPVAPSTTYYYKVSTTSIGGESEMSDQVSTTTKEAISLPGVPKGLGTGEVSTDAFEINWEPVANAESYDIYRKANEENDYSKIASIDTTSFNDTSVSVSRTGYSYKVRTVNEMGASNLSEELNVEMPKPVAPSDLKITLAGENFVGLAWDSHGGANQYNIYREANGEVTYIGYAKVDTFYDRTAEPGVTYTYFIKAENASGESRESNSVNATPGYMTAINKYMQQFKKSGDMTVPAFSQLTNTLKQVDHHLKKDSIKQAGKFLSKYIAQLDELKIKGSISPLAKALLTHYAELYLADMNG</sequence>
<evidence type="ECO:0000259" key="5">
    <source>
        <dbReference type="PROSITE" id="PS50853"/>
    </source>
</evidence>
<feature type="compositionally biased region" description="Basic and acidic residues" evidence="3">
    <location>
        <begin position="469"/>
        <end position="478"/>
    </location>
</feature>
<evidence type="ECO:0000256" key="3">
    <source>
        <dbReference type="SAM" id="MobiDB-lite"/>
    </source>
</evidence>
<feature type="signal peptide" evidence="4">
    <location>
        <begin position="1"/>
        <end position="20"/>
    </location>
</feature>
<comment type="caution">
    <text evidence="6">The sequence shown here is derived from an EMBL/GenBank/DDBJ whole genome shotgun (WGS) entry which is preliminary data.</text>
</comment>
<feature type="region of interest" description="Disordered" evidence="3">
    <location>
        <begin position="387"/>
        <end position="427"/>
    </location>
</feature>
<name>A0ABV8X3B2_9BACI</name>
<dbReference type="InterPro" id="IPR012334">
    <property type="entry name" value="Pectin_lyas_fold"/>
</dbReference>
<keyword evidence="1" id="KW-0479">Metal-binding</keyword>
<dbReference type="InterPro" id="IPR013783">
    <property type="entry name" value="Ig-like_fold"/>
</dbReference>
<evidence type="ECO:0000313" key="6">
    <source>
        <dbReference type="EMBL" id="MFC4404966.1"/>
    </source>
</evidence>
<dbReference type="Pfam" id="PF22888">
    <property type="entry name" value="FIMAH"/>
    <property type="match status" value="1"/>
</dbReference>
<dbReference type="EMBL" id="JBHSDT010000009">
    <property type="protein sequence ID" value="MFC4404966.1"/>
    <property type="molecule type" value="Genomic_DNA"/>
</dbReference>
<proteinExistence type="predicted"/>
<feature type="region of interest" description="Disordered" evidence="3">
    <location>
        <begin position="457"/>
        <end position="478"/>
    </location>
</feature>
<feature type="chain" id="PRO_5045770465" evidence="4">
    <location>
        <begin position="21"/>
        <end position="1085"/>
    </location>
</feature>
<dbReference type="InterPro" id="IPR054470">
    <property type="entry name" value="FIMAH_dom"/>
</dbReference>
<protein>
    <submittedName>
        <fullName evidence="6">FIMAH domain-containing protein</fullName>
    </submittedName>
</protein>
<keyword evidence="2" id="KW-0325">Glycoprotein</keyword>
<evidence type="ECO:0000256" key="2">
    <source>
        <dbReference type="ARBA" id="ARBA00023180"/>
    </source>
</evidence>
<dbReference type="SMART" id="SM00060">
    <property type="entry name" value="FN3"/>
    <property type="match status" value="4"/>
</dbReference>
<dbReference type="PROSITE" id="PS50853">
    <property type="entry name" value="FN3"/>
    <property type="match status" value="4"/>
</dbReference>
<dbReference type="RefSeq" id="WP_390254192.1">
    <property type="nucleotide sequence ID" value="NZ_JBHSDT010000009.1"/>
</dbReference>
<keyword evidence="7" id="KW-1185">Reference proteome</keyword>
<dbReference type="PANTHER" id="PTHR42970:SF1">
    <property type="entry name" value="PECTATE LYASE C-RELATED"/>
    <property type="match status" value="1"/>
</dbReference>
<dbReference type="SUPFAM" id="SSF49265">
    <property type="entry name" value="Fibronectin type III"/>
    <property type="match status" value="3"/>
</dbReference>
<dbReference type="InterPro" id="IPR036116">
    <property type="entry name" value="FN3_sf"/>
</dbReference>
<keyword evidence="4" id="KW-0732">Signal</keyword>